<gene>
    <name evidence="1" type="ORF">BBD41_21880</name>
</gene>
<dbReference type="GeneID" id="48310935"/>
<name>A0A1B2E4V9_9BACL</name>
<evidence type="ECO:0008006" key="2">
    <source>
        <dbReference type="Google" id="ProtNLM"/>
    </source>
</evidence>
<dbReference type="AlphaFoldDB" id="A0A1B2E4V9"/>
<dbReference type="InterPro" id="IPR029068">
    <property type="entry name" value="Glyas_Bleomycin-R_OHBP_Dase"/>
</dbReference>
<dbReference type="Gene3D" id="3.10.180.10">
    <property type="entry name" value="2,3-Dihydroxybiphenyl 1,2-Dioxygenase, domain 1"/>
    <property type="match status" value="1"/>
</dbReference>
<evidence type="ECO:0000313" key="1">
    <source>
        <dbReference type="EMBL" id="ANY75000.1"/>
    </source>
</evidence>
<protein>
    <recommendedName>
        <fullName evidence="2">VOC domain-containing protein</fullName>
    </recommendedName>
</protein>
<proteinExistence type="predicted"/>
<dbReference type="RefSeq" id="WP_099478744.1">
    <property type="nucleotide sequence ID" value="NZ_CP016809.1"/>
</dbReference>
<sequence>MSQADIQFTGGNNIALKIPKYKYEETVRFYRDVLKLPYLGFRDDAHSFRLGPNTLWLDCKDSYPQNDVWLEVQTNNPGLAGEYLREQGVDRRDEVEIYENSKGFWISDPCGTILRVNPEP</sequence>
<reference evidence="1" key="1">
    <citation type="submission" date="2016-08" db="EMBL/GenBank/DDBJ databases">
        <title>Complete Genome Seqeunce of Paenibacillus sp. nov. IHBB 9852 from high altitute lake of Indian trans-Himalayas.</title>
        <authorList>
            <person name="Kiran S."/>
            <person name="Swarnkar M.K."/>
            <person name="Rana A."/>
            <person name="Tewari R."/>
            <person name="Gulati A."/>
        </authorList>
    </citation>
    <scope>NUCLEOTIDE SEQUENCE [LARGE SCALE GENOMIC DNA]</scope>
    <source>
        <strain evidence="1">IHBB 9852</strain>
    </source>
</reference>
<dbReference type="EMBL" id="CP016809">
    <property type="protein sequence ID" value="ANY75000.1"/>
    <property type="molecule type" value="Genomic_DNA"/>
</dbReference>
<accession>A0A1B2E4V9</accession>
<organism evidence="1">
    <name type="scientific">Paenibacillus ihbetae</name>
    <dbReference type="NCBI Taxonomy" id="1870820"/>
    <lineage>
        <taxon>Bacteria</taxon>
        <taxon>Bacillati</taxon>
        <taxon>Bacillota</taxon>
        <taxon>Bacilli</taxon>
        <taxon>Bacillales</taxon>
        <taxon>Paenibacillaceae</taxon>
        <taxon>Paenibacillus</taxon>
    </lineage>
</organism>
<dbReference type="KEGG" id="pib:BBD41_21880"/>
<dbReference type="SUPFAM" id="SSF54593">
    <property type="entry name" value="Glyoxalase/Bleomycin resistance protein/Dihydroxybiphenyl dioxygenase"/>
    <property type="match status" value="1"/>
</dbReference>